<evidence type="ECO:0000313" key="3">
    <source>
        <dbReference type="Proteomes" id="UP000269198"/>
    </source>
</evidence>
<dbReference type="InterPro" id="IPR000835">
    <property type="entry name" value="HTH_MarR-typ"/>
</dbReference>
<evidence type="ECO:0000313" key="2">
    <source>
        <dbReference type="EMBL" id="RNL82878.1"/>
    </source>
</evidence>
<dbReference type="OrthoDB" id="9807800at2"/>
<organism evidence="2 3">
    <name type="scientific">Halostreptopolyspora alba</name>
    <dbReference type="NCBI Taxonomy" id="2487137"/>
    <lineage>
        <taxon>Bacteria</taxon>
        <taxon>Bacillati</taxon>
        <taxon>Actinomycetota</taxon>
        <taxon>Actinomycetes</taxon>
        <taxon>Streptosporangiales</taxon>
        <taxon>Nocardiopsidaceae</taxon>
        <taxon>Halostreptopolyspora</taxon>
    </lineage>
</organism>
<dbReference type="InterPro" id="IPR036388">
    <property type="entry name" value="WH-like_DNA-bd_sf"/>
</dbReference>
<keyword evidence="3" id="KW-1185">Reference proteome</keyword>
<dbReference type="PANTHER" id="PTHR33164">
    <property type="entry name" value="TRANSCRIPTIONAL REGULATOR, MARR FAMILY"/>
    <property type="match status" value="1"/>
</dbReference>
<dbReference type="Proteomes" id="UP000269198">
    <property type="component" value="Unassembled WGS sequence"/>
</dbReference>
<feature type="domain" description="HTH marR-type" evidence="1">
    <location>
        <begin position="32"/>
        <end position="131"/>
    </location>
</feature>
<dbReference type="PANTHER" id="PTHR33164:SF99">
    <property type="entry name" value="MARR FAMILY REGULATORY PROTEIN"/>
    <property type="match status" value="1"/>
</dbReference>
<reference evidence="2 3" key="1">
    <citation type="submission" date="2018-11" db="EMBL/GenBank/DDBJ databases">
        <title>The genome draft of YIM 96095.</title>
        <authorList>
            <person name="Tang S.-K."/>
            <person name="Chunyu W.-X."/>
            <person name="Feng Y.-Z."/>
        </authorList>
    </citation>
    <scope>NUCLEOTIDE SEQUENCE [LARGE SCALE GENOMIC DNA]</scope>
    <source>
        <strain evidence="2 3">YIM 96095</strain>
    </source>
</reference>
<accession>A0A3N0E4X3</accession>
<dbReference type="SUPFAM" id="SSF46785">
    <property type="entry name" value="Winged helix' DNA-binding domain"/>
    <property type="match status" value="1"/>
</dbReference>
<dbReference type="InterPro" id="IPR036390">
    <property type="entry name" value="WH_DNA-bd_sf"/>
</dbReference>
<dbReference type="Gene3D" id="1.10.10.10">
    <property type="entry name" value="Winged helix-like DNA-binding domain superfamily/Winged helix DNA-binding domain"/>
    <property type="match status" value="1"/>
</dbReference>
<evidence type="ECO:0000259" key="1">
    <source>
        <dbReference type="SMART" id="SM00347"/>
    </source>
</evidence>
<dbReference type="EMBL" id="RJMB01000020">
    <property type="protein sequence ID" value="RNL82878.1"/>
    <property type="molecule type" value="Genomic_DNA"/>
</dbReference>
<proteinExistence type="predicted"/>
<dbReference type="GO" id="GO:0006950">
    <property type="term" value="P:response to stress"/>
    <property type="evidence" value="ECO:0007669"/>
    <property type="project" value="TreeGrafter"/>
</dbReference>
<dbReference type="InterPro" id="IPR039422">
    <property type="entry name" value="MarR/SlyA-like"/>
</dbReference>
<gene>
    <name evidence="2" type="ORF">EFW17_18195</name>
</gene>
<sequence length="163" mass="18330">MSVQRTSETPLLPQIISQVFDRLMDDLHHHLHEAGYEDLRPTHCLNVLRIMDCDGTRPTELARRAGMTPQAMNELVSYLERRDYVRRIPDPVDRRGRVVVYADRGTAAAKVATDFFADAEARWDGIVGSDRFRDMKFALAEILDSTPAGAPIHNGARSVAGDR</sequence>
<comment type="caution">
    <text evidence="2">The sequence shown here is derived from an EMBL/GenBank/DDBJ whole genome shotgun (WGS) entry which is preliminary data.</text>
</comment>
<dbReference type="RefSeq" id="WP_123202612.1">
    <property type="nucleotide sequence ID" value="NZ_RJMB01000020.1"/>
</dbReference>
<dbReference type="AlphaFoldDB" id="A0A3N0E4X3"/>
<protein>
    <submittedName>
        <fullName evidence="2">MarR family transcriptional regulator</fullName>
    </submittedName>
</protein>
<dbReference type="SMART" id="SM00347">
    <property type="entry name" value="HTH_MARR"/>
    <property type="match status" value="1"/>
</dbReference>
<name>A0A3N0E4X3_9ACTN</name>
<dbReference type="GO" id="GO:0003700">
    <property type="term" value="F:DNA-binding transcription factor activity"/>
    <property type="evidence" value="ECO:0007669"/>
    <property type="project" value="InterPro"/>
</dbReference>
<dbReference type="Pfam" id="PF12802">
    <property type="entry name" value="MarR_2"/>
    <property type="match status" value="1"/>
</dbReference>